<proteinExistence type="inferred from homology"/>
<feature type="compositionally biased region" description="Basic and acidic residues" evidence="4">
    <location>
        <begin position="920"/>
        <end position="937"/>
    </location>
</feature>
<feature type="domain" description="Ubiquitin-like protease family profile" evidence="5">
    <location>
        <begin position="1029"/>
        <end position="1135"/>
    </location>
</feature>
<comment type="caution">
    <text evidence="8">The sequence shown here is derived from an EMBL/GenBank/DDBJ whole genome shotgun (WGS) entry which is preliminary data.</text>
</comment>
<dbReference type="GO" id="GO:0008234">
    <property type="term" value="F:cysteine-type peptidase activity"/>
    <property type="evidence" value="ECO:0007669"/>
    <property type="project" value="InterPro"/>
</dbReference>
<dbReference type="AlphaFoldDB" id="A0A6A3BY26"/>
<dbReference type="EMBL" id="VEPZ02000732">
    <property type="protein sequence ID" value="KAE8720378.1"/>
    <property type="molecule type" value="Genomic_DNA"/>
</dbReference>
<evidence type="ECO:0000256" key="1">
    <source>
        <dbReference type="ARBA" id="ARBA00005234"/>
    </source>
</evidence>
<dbReference type="Pfam" id="PF13952">
    <property type="entry name" value="DUF4216"/>
    <property type="match status" value="1"/>
</dbReference>
<dbReference type="PANTHER" id="PTHR48258:SF8">
    <property type="entry name" value="DUF4216 DOMAIN-CONTAINING PROTEIN"/>
    <property type="match status" value="1"/>
</dbReference>
<feature type="domain" description="DUF4216" evidence="6">
    <location>
        <begin position="451"/>
        <end position="510"/>
    </location>
</feature>
<feature type="region of interest" description="Disordered" evidence="4">
    <location>
        <begin position="919"/>
        <end position="958"/>
    </location>
</feature>
<dbReference type="Pfam" id="PF02902">
    <property type="entry name" value="Peptidase_C48"/>
    <property type="match status" value="1"/>
</dbReference>
<evidence type="ECO:0000256" key="4">
    <source>
        <dbReference type="SAM" id="MobiDB-lite"/>
    </source>
</evidence>
<comment type="similarity">
    <text evidence="1">Belongs to the peptidase C48 family.</text>
</comment>
<feature type="domain" description="DUF4218" evidence="7">
    <location>
        <begin position="207"/>
        <end position="284"/>
    </location>
</feature>
<dbReference type="PANTHER" id="PTHR48258">
    <property type="entry name" value="DUF4218 DOMAIN-CONTAINING PROTEIN-RELATED"/>
    <property type="match status" value="1"/>
</dbReference>
<dbReference type="InterPro" id="IPR004242">
    <property type="entry name" value="Transposase_21"/>
</dbReference>
<evidence type="ECO:0000256" key="3">
    <source>
        <dbReference type="ARBA" id="ARBA00022801"/>
    </source>
</evidence>
<sequence length="1150" mass="132770">MFSSPEMAQDLTCHAQGRANNGPKQPSNNIDVYLAPLIADLKLLWETGVKIYDAYKKEYFNLRAILLWTINDFPAYGNLSGYVTKDVMHLEKNKCESVYGTLLNLSAKTNDGLRARQDLEVMSIKPELQTQPRGIRTWLPPTCYTLNTIEKHQFYETLSTIKVLDGYCSNFKNLVSDDVSKMNGLKSNDCHVLMQQLLPFAIKGVLHVKVRKTILVREVRLCGPVHFRWMYPFERYMKTLKGYVRNHHRPEGCIAECYVAEEALEFCSDYLKNMKSIGNPHERVDEKIRTGKPLSRGTIEVVDAKLLDEAHLYVLRNTADVEPYIEQHMLELKDHNPRASRNSKWLQTQHSQTFISWLKSKVDTHFAKGEDICESVRWLAKGPSFAVKKYISFGINEYRFHTTSRDESRTTQCSGVSLVAHVKQIVSSKDSNPMYGAVTYYGRIHEIWDLGYRIFTVPVFMCDWVDSRGIKKDDFGFTMVNFSRLDHQSERFILASQAKQVFYVQYQQDANLSVVGFTPHKMYKYGENGETDDMLEYHATFDFSQDSHLVVLGTKESDQSFSHNEDSKQRGLTIKGKTTKGKVIVTYNKKGVPIGVEATKLASFEGMVARSMMNFELDPRSRKNTLQSIGTKWKNFKHYLYKKFIEKFKNDPNANLLNPPKMYPYLKIDEWKVFISQRLSNKWEEISQKTKKMRGQHRYNYRLSRKGYAELTLEIEEDEIDKTLLWKKARQMKKGGYDPNVQIIVDKMKSETLGEVSCGTNDMLTQALGTQEQRGRVRGMGKFVMPHQYFYLPNTMKNYLDGEKKKIDKRFNQIEGAIEKLQKWMNHASEGASCQGWGKADFEDNPPEELLDTSCYLAIDIASNIVAKGMIVKHNDLSDALLPFPLDEEFIYKVKDEVGFLMKLPRHLVIRCSDLEEEKGEGTLQRKTEEEKGEGTPKRKKKKEKDEGTPQRSRTRAQMRTRLRVESNRVLKVFARMVDIQLKNVESVKVQCEDDMFGYESFTYITWEDFEVVFTVNEMTGSAITCYMIHWVLAVIDMKATSCYYLDCLGPTNVHQQLKQVIDAAIKLYTTQSGSNKRVSLNWINVLCPRQSGGTECGYYVCKFMKEIVENGLQVLVNKNVGDGKEEYTDDDIDDIRKEWVSYVANFIVP</sequence>
<dbReference type="InterPro" id="IPR038765">
    <property type="entry name" value="Papain-like_cys_pep_sf"/>
</dbReference>
<dbReference type="InterPro" id="IPR003653">
    <property type="entry name" value="Peptidase_C48_C"/>
</dbReference>
<evidence type="ECO:0000256" key="2">
    <source>
        <dbReference type="ARBA" id="ARBA00022670"/>
    </source>
</evidence>
<gene>
    <name evidence="8" type="ORF">F3Y22_tig00020138pilonHSYRG00061</name>
</gene>
<reference evidence="8" key="1">
    <citation type="submission" date="2019-09" db="EMBL/GenBank/DDBJ databases">
        <title>Draft genome information of white flower Hibiscus syriacus.</title>
        <authorList>
            <person name="Kim Y.-M."/>
        </authorList>
    </citation>
    <scope>NUCLEOTIDE SEQUENCE [LARGE SCALE GENOMIC DNA]</scope>
    <source>
        <strain evidence="8">YM2019G1</strain>
        <tissue evidence="8">Leaf</tissue>
    </source>
</reference>
<evidence type="ECO:0000259" key="6">
    <source>
        <dbReference type="Pfam" id="PF13952"/>
    </source>
</evidence>
<dbReference type="InterPro" id="IPR025452">
    <property type="entry name" value="DUF4218"/>
</dbReference>
<keyword evidence="3" id="KW-0378">Hydrolase</keyword>
<dbReference type="Pfam" id="PF02992">
    <property type="entry name" value="Transposase_21"/>
    <property type="match status" value="1"/>
</dbReference>
<organism evidence="8">
    <name type="scientific">Hibiscus syriacus</name>
    <name type="common">Rose of Sharon</name>
    <dbReference type="NCBI Taxonomy" id="106335"/>
    <lineage>
        <taxon>Eukaryota</taxon>
        <taxon>Viridiplantae</taxon>
        <taxon>Streptophyta</taxon>
        <taxon>Embryophyta</taxon>
        <taxon>Tracheophyta</taxon>
        <taxon>Spermatophyta</taxon>
        <taxon>Magnoliopsida</taxon>
        <taxon>eudicotyledons</taxon>
        <taxon>Gunneridae</taxon>
        <taxon>Pentapetalae</taxon>
        <taxon>rosids</taxon>
        <taxon>malvids</taxon>
        <taxon>Malvales</taxon>
        <taxon>Malvaceae</taxon>
        <taxon>Malvoideae</taxon>
        <taxon>Hibiscus</taxon>
    </lineage>
</organism>
<dbReference type="Gene3D" id="3.40.395.10">
    <property type="entry name" value="Adenoviral Proteinase, Chain A"/>
    <property type="match status" value="1"/>
</dbReference>
<dbReference type="Pfam" id="PF13960">
    <property type="entry name" value="DUF4218"/>
    <property type="match status" value="1"/>
</dbReference>
<name>A0A6A3BY26_HIBSY</name>
<evidence type="ECO:0008006" key="9">
    <source>
        <dbReference type="Google" id="ProtNLM"/>
    </source>
</evidence>
<dbReference type="SUPFAM" id="SSF54001">
    <property type="entry name" value="Cysteine proteinases"/>
    <property type="match status" value="1"/>
</dbReference>
<protein>
    <recommendedName>
        <fullName evidence="9">Ubiquitin-like protease family profile domain-containing protein</fullName>
    </recommendedName>
</protein>
<dbReference type="InterPro" id="IPR025312">
    <property type="entry name" value="DUF4216"/>
</dbReference>
<dbReference type="GO" id="GO:0006508">
    <property type="term" value="P:proteolysis"/>
    <property type="evidence" value="ECO:0007669"/>
    <property type="project" value="UniProtKB-KW"/>
</dbReference>
<evidence type="ECO:0000259" key="7">
    <source>
        <dbReference type="Pfam" id="PF13960"/>
    </source>
</evidence>
<evidence type="ECO:0000259" key="5">
    <source>
        <dbReference type="Pfam" id="PF02902"/>
    </source>
</evidence>
<keyword evidence="2" id="KW-0645">Protease</keyword>
<accession>A0A6A3BY26</accession>
<evidence type="ECO:0000313" key="8">
    <source>
        <dbReference type="EMBL" id="KAE8720378.1"/>
    </source>
</evidence>